<dbReference type="Proteomes" id="UP000275267">
    <property type="component" value="Unassembled WGS sequence"/>
</dbReference>
<evidence type="ECO:0000313" key="2">
    <source>
        <dbReference type="EMBL" id="RLN27859.1"/>
    </source>
</evidence>
<proteinExistence type="predicted"/>
<organism evidence="2 3">
    <name type="scientific">Panicum miliaceum</name>
    <name type="common">Proso millet</name>
    <name type="synonym">Broomcorn millet</name>
    <dbReference type="NCBI Taxonomy" id="4540"/>
    <lineage>
        <taxon>Eukaryota</taxon>
        <taxon>Viridiplantae</taxon>
        <taxon>Streptophyta</taxon>
        <taxon>Embryophyta</taxon>
        <taxon>Tracheophyta</taxon>
        <taxon>Spermatophyta</taxon>
        <taxon>Magnoliopsida</taxon>
        <taxon>Liliopsida</taxon>
        <taxon>Poales</taxon>
        <taxon>Poaceae</taxon>
        <taxon>PACMAD clade</taxon>
        <taxon>Panicoideae</taxon>
        <taxon>Panicodae</taxon>
        <taxon>Paniceae</taxon>
        <taxon>Panicinae</taxon>
        <taxon>Panicum</taxon>
        <taxon>Panicum sect. Panicum</taxon>
    </lineage>
</organism>
<accession>A0A3L6SU15</accession>
<gene>
    <name evidence="2" type="ORF">C2845_PM05G13770</name>
</gene>
<protein>
    <submittedName>
        <fullName evidence="2">Uncharacterized protein</fullName>
    </submittedName>
</protein>
<reference evidence="3" key="1">
    <citation type="journal article" date="2019" name="Nat. Commun.">
        <title>The genome of broomcorn millet.</title>
        <authorList>
            <person name="Zou C."/>
            <person name="Miki D."/>
            <person name="Li D."/>
            <person name="Tang Q."/>
            <person name="Xiao L."/>
            <person name="Rajput S."/>
            <person name="Deng P."/>
            <person name="Jia W."/>
            <person name="Huang R."/>
            <person name="Zhang M."/>
            <person name="Sun Y."/>
            <person name="Hu J."/>
            <person name="Fu X."/>
            <person name="Schnable P.S."/>
            <person name="Li F."/>
            <person name="Zhang H."/>
            <person name="Feng B."/>
            <person name="Zhu X."/>
            <person name="Liu R."/>
            <person name="Schnable J.C."/>
            <person name="Zhu J.-K."/>
            <person name="Zhang H."/>
        </authorList>
    </citation>
    <scope>NUCLEOTIDE SEQUENCE [LARGE SCALE GENOMIC DNA]</scope>
</reference>
<evidence type="ECO:0000256" key="1">
    <source>
        <dbReference type="SAM" id="MobiDB-lite"/>
    </source>
</evidence>
<dbReference type="AlphaFoldDB" id="A0A3L6SU15"/>
<dbReference type="OrthoDB" id="288590at2759"/>
<dbReference type="EMBL" id="PQIB02000003">
    <property type="protein sequence ID" value="RLN27859.1"/>
    <property type="molecule type" value="Genomic_DNA"/>
</dbReference>
<dbReference type="STRING" id="4540.A0A3L6SU15"/>
<name>A0A3L6SU15_PANMI</name>
<dbReference type="SUPFAM" id="SSF51197">
    <property type="entry name" value="Clavaminate synthase-like"/>
    <property type="match status" value="1"/>
</dbReference>
<feature type="region of interest" description="Disordered" evidence="1">
    <location>
        <begin position="57"/>
        <end position="77"/>
    </location>
</feature>
<keyword evidence="3" id="KW-1185">Reference proteome</keyword>
<evidence type="ECO:0000313" key="3">
    <source>
        <dbReference type="Proteomes" id="UP000275267"/>
    </source>
</evidence>
<comment type="caution">
    <text evidence="2">The sequence shown here is derived from an EMBL/GenBank/DDBJ whole genome shotgun (WGS) entry which is preliminary data.</text>
</comment>
<sequence>MWSEGYTFPAAAVRDEFRRVWPDGGDEYLRFCDVMEEHHREMRALGGRLLDVFFETLSGSPPTRSPPARQSGRSGIP</sequence>